<reference evidence="1" key="2">
    <citation type="journal article" date="2018" name="ISME J.">
        <title>A dynamic microbial community with high functional redundancy inhabits the cold, oxic subseafloor aquifer.</title>
        <authorList>
            <person name="Tully B.J."/>
            <person name="Wheat C.G."/>
            <person name="Glazer B.T."/>
            <person name="Huber J.A."/>
        </authorList>
    </citation>
    <scope>NUCLEOTIDE SEQUENCE</scope>
    <source>
        <strain evidence="1">NORP83</strain>
    </source>
</reference>
<name>A0A2A4YRZ6_9PROT</name>
<protein>
    <recommendedName>
        <fullName evidence="2">Nicotinate-nucleotide--dimethylbenzimidazole phosphoribosyltransferase</fullName>
    </recommendedName>
</protein>
<accession>A0A2A4YRZ6</accession>
<dbReference type="Gene3D" id="3.40.50.10210">
    <property type="match status" value="1"/>
</dbReference>
<dbReference type="EMBL" id="NVUS01000028">
    <property type="protein sequence ID" value="PCI97582.1"/>
    <property type="molecule type" value="Genomic_DNA"/>
</dbReference>
<dbReference type="AlphaFoldDB" id="A0A2A4YRZ6"/>
<gene>
    <name evidence="1" type="ORF">COB13_15290</name>
</gene>
<sequence length="299" mass="31617">MSFSVAAQPFEDLRKLLASIADINSYQDEQDVISWLQSVANGTDDKTIETHRSLITLFASSNGIDEDVANSATKQQLRQLMDDSAAGKGRLNKMCEVYGHGLRIFDLALDMPTKKSYLEPTLDEKNAAATVAFGMEAIAGGADMLAVGALATAAEQVAASVVLAIMPEAAQIIEAEMAEDFALINRIATSCQPKKPLEILGAIGGREIAAIIGAIISARTAHVSVILDDLPSLVAALILHRENAKLTSHCRLAICQSDLMALLLQKMNMQSVFVADAPKLNGANAALAMGILKGSVAAQ</sequence>
<comment type="caution">
    <text evidence="1">The sequence shown here is derived from an EMBL/GenBank/DDBJ whole genome shotgun (WGS) entry which is preliminary data.</text>
</comment>
<proteinExistence type="predicted"/>
<dbReference type="InterPro" id="IPR003200">
    <property type="entry name" value="Nict_dMeBzImd_PRibTrfase"/>
</dbReference>
<evidence type="ECO:0000313" key="1">
    <source>
        <dbReference type="EMBL" id="PCI97582.1"/>
    </source>
</evidence>
<reference key="1">
    <citation type="submission" date="2017-08" db="EMBL/GenBank/DDBJ databases">
        <title>A dynamic microbial community with high functional redundancy inhabits the cold, oxic subseafloor aquifer.</title>
        <authorList>
            <person name="Tully B.J."/>
            <person name="Wheat C.G."/>
            <person name="Glazer B.T."/>
            <person name="Huber J.A."/>
        </authorList>
    </citation>
    <scope>NUCLEOTIDE SEQUENCE [LARGE SCALE GENOMIC DNA]</scope>
</reference>
<dbReference type="InterPro" id="IPR036087">
    <property type="entry name" value="Nict_dMeBzImd_PRibTrfase_sf"/>
</dbReference>
<evidence type="ECO:0008006" key="2">
    <source>
        <dbReference type="Google" id="ProtNLM"/>
    </source>
</evidence>
<dbReference type="GO" id="GO:0008939">
    <property type="term" value="F:nicotinate-nucleotide-dimethylbenzimidazole phosphoribosyltransferase activity"/>
    <property type="evidence" value="ECO:0007669"/>
    <property type="project" value="InterPro"/>
</dbReference>
<dbReference type="Pfam" id="PF02277">
    <property type="entry name" value="DBI_PRT"/>
    <property type="match status" value="1"/>
</dbReference>
<dbReference type="SUPFAM" id="SSF52733">
    <property type="entry name" value="Nicotinate mononucleotide:5,6-dimethylbenzimidazole phosphoribosyltransferase (CobT)"/>
    <property type="match status" value="1"/>
</dbReference>
<organism evidence="1">
    <name type="scientific">OCS116 cluster bacterium</name>
    <dbReference type="NCBI Taxonomy" id="2030921"/>
    <lineage>
        <taxon>Bacteria</taxon>
        <taxon>Pseudomonadati</taxon>
        <taxon>Pseudomonadota</taxon>
        <taxon>Alphaproteobacteria</taxon>
        <taxon>OCS116 cluster</taxon>
    </lineage>
</organism>